<accession>U2EMC1</accession>
<dbReference type="InterPro" id="IPR002347">
    <property type="entry name" value="SDR_fam"/>
</dbReference>
<dbReference type="Pfam" id="PF13561">
    <property type="entry name" value="adh_short_C2"/>
    <property type="match status" value="1"/>
</dbReference>
<reference evidence="4 5" key="2">
    <citation type="journal article" date="2013" name="PLoS ONE">
        <title>INDIGO - INtegrated Data Warehouse of MIcrobial GenOmes with Examples from the Red Sea Extremophiles.</title>
        <authorList>
            <person name="Alam I."/>
            <person name="Antunes A."/>
            <person name="Kamau A.A."/>
            <person name="Ba Alawi W."/>
            <person name="Kalkatawi M."/>
            <person name="Stingl U."/>
            <person name="Bajic V.B."/>
        </authorList>
    </citation>
    <scope>NUCLEOTIDE SEQUENCE [LARGE SCALE GENOMIC DNA]</scope>
    <source>
        <strain evidence="4 5">E1L3A</strain>
    </source>
</reference>
<dbReference type="STRING" id="1033802.SSPSH_001706"/>
<evidence type="ECO:0000313" key="4">
    <source>
        <dbReference type="EMBL" id="ERJ19332.1"/>
    </source>
</evidence>
<dbReference type="InterPro" id="IPR020904">
    <property type="entry name" value="Sc_DH/Rdtase_CS"/>
</dbReference>
<dbReference type="EMBL" id="AFNV02000010">
    <property type="protein sequence ID" value="ERJ19332.1"/>
    <property type="molecule type" value="Genomic_DNA"/>
</dbReference>
<dbReference type="FunFam" id="3.40.50.720:FF:000084">
    <property type="entry name" value="Short-chain dehydrogenase reductase"/>
    <property type="match status" value="1"/>
</dbReference>
<keyword evidence="5" id="KW-1185">Reference proteome</keyword>
<dbReference type="AlphaFoldDB" id="U2EMC1"/>
<dbReference type="PRINTS" id="PR00081">
    <property type="entry name" value="GDHRDH"/>
</dbReference>
<proteinExistence type="inferred from homology"/>
<dbReference type="Gene3D" id="3.40.50.720">
    <property type="entry name" value="NAD(P)-binding Rossmann-like Domain"/>
    <property type="match status" value="1"/>
</dbReference>
<comment type="caution">
    <text evidence="4">The sequence shown here is derived from an EMBL/GenBank/DDBJ whole genome shotgun (WGS) entry which is preliminary data.</text>
</comment>
<gene>
    <name evidence="4" type="ORF">SSPSH_001706</name>
</gene>
<dbReference type="OrthoDB" id="9775864at2"/>
<dbReference type="PANTHER" id="PTHR24321">
    <property type="entry name" value="DEHYDROGENASES, SHORT CHAIN"/>
    <property type="match status" value="1"/>
</dbReference>
<keyword evidence="2 4" id="KW-0560">Oxidoreductase</keyword>
<evidence type="ECO:0000256" key="2">
    <source>
        <dbReference type="ARBA" id="ARBA00023002"/>
    </source>
</evidence>
<dbReference type="PANTHER" id="PTHR24321:SF8">
    <property type="entry name" value="ESTRADIOL 17-BETA-DEHYDROGENASE 8-RELATED"/>
    <property type="match status" value="1"/>
</dbReference>
<feature type="region of interest" description="Disordered" evidence="3">
    <location>
        <begin position="201"/>
        <end position="224"/>
    </location>
</feature>
<feature type="compositionally biased region" description="Basic and acidic residues" evidence="3">
    <location>
        <begin position="213"/>
        <end position="224"/>
    </location>
</feature>
<dbReference type="PROSITE" id="PS00061">
    <property type="entry name" value="ADH_SHORT"/>
    <property type="match status" value="1"/>
</dbReference>
<dbReference type="GO" id="GO:0004316">
    <property type="term" value="F:3-oxoacyl-[acyl-carrier-protein] reductase (NADPH) activity"/>
    <property type="evidence" value="ECO:0007669"/>
    <property type="project" value="UniProtKB-EC"/>
</dbReference>
<evidence type="ECO:0000313" key="5">
    <source>
        <dbReference type="Proteomes" id="UP000006242"/>
    </source>
</evidence>
<dbReference type="SUPFAM" id="SSF51735">
    <property type="entry name" value="NAD(P)-binding Rossmann-fold domains"/>
    <property type="match status" value="1"/>
</dbReference>
<dbReference type="Proteomes" id="UP000006242">
    <property type="component" value="Unassembled WGS sequence"/>
</dbReference>
<sequence>MSYEHETSDTRVALVTGAARGIGRAVTRRLLAEGFHVGALDNDANALTDLHQELGKPSPSAARRLETFATDVTDEPSVEDAVKALADMHGRLDVLVNNAGIADPFNGPIESLALEDWNRVIGVNLTGYFLCTKHCTPWLRRSAGAIVNMASSRAYQSEAQTEAYAASKGGIVALTHALSISLGPEIRVNAVAPGWIDVRNEQPETDSPGALRAVDHEQHPGGRVGRGDDIAAVVAFLCGSESTFITGQTLIADGGMTRKMIYTH</sequence>
<evidence type="ECO:0000256" key="3">
    <source>
        <dbReference type="SAM" id="MobiDB-lite"/>
    </source>
</evidence>
<reference evidence="4 5" key="1">
    <citation type="journal article" date="2011" name="J. Bacteriol.">
        <title>Genome sequence of Salinisphaera shabanensis, a gammaproteobacterium from the harsh, variable environment of the brine-seawater interface of the Shaban Deep in the Red Sea.</title>
        <authorList>
            <person name="Antunes A."/>
            <person name="Alam I."/>
            <person name="Bajic V.B."/>
            <person name="Stingl U."/>
        </authorList>
    </citation>
    <scope>NUCLEOTIDE SEQUENCE [LARGE SCALE GENOMIC DNA]</scope>
    <source>
        <strain evidence="4 5">E1L3A</strain>
    </source>
</reference>
<organism evidence="4 5">
    <name type="scientific">Salinisphaera shabanensis E1L3A</name>
    <dbReference type="NCBI Taxonomy" id="1033802"/>
    <lineage>
        <taxon>Bacteria</taxon>
        <taxon>Pseudomonadati</taxon>
        <taxon>Pseudomonadota</taxon>
        <taxon>Gammaproteobacteria</taxon>
        <taxon>Salinisphaerales</taxon>
        <taxon>Salinisphaeraceae</taxon>
        <taxon>Salinisphaera</taxon>
    </lineage>
</organism>
<evidence type="ECO:0000256" key="1">
    <source>
        <dbReference type="ARBA" id="ARBA00006484"/>
    </source>
</evidence>
<dbReference type="InterPro" id="IPR036291">
    <property type="entry name" value="NAD(P)-bd_dom_sf"/>
</dbReference>
<comment type="similarity">
    <text evidence="1">Belongs to the short-chain dehydrogenases/reductases (SDR) family.</text>
</comment>
<dbReference type="RefSeq" id="WP_006913969.1">
    <property type="nucleotide sequence ID" value="NZ_AFNV02000010.1"/>
</dbReference>
<dbReference type="PRINTS" id="PR00080">
    <property type="entry name" value="SDRFAMILY"/>
</dbReference>
<name>U2EMC1_9GAMM</name>
<dbReference type="eggNOG" id="COG1028">
    <property type="taxonomic scope" value="Bacteria"/>
</dbReference>
<protein>
    <submittedName>
        <fullName evidence="4">3-oxoacyl-acyl-carrier protein reductase</fullName>
        <ecNumber evidence="4">1.1.1.100</ecNumber>
    </submittedName>
</protein>
<dbReference type="EC" id="1.1.1.100" evidence="4"/>